<feature type="compositionally biased region" description="Low complexity" evidence="1">
    <location>
        <begin position="13"/>
        <end position="29"/>
    </location>
</feature>
<feature type="region of interest" description="Disordered" evidence="1">
    <location>
        <begin position="454"/>
        <end position="473"/>
    </location>
</feature>
<dbReference type="InterPro" id="IPR050302">
    <property type="entry name" value="Rab_GAP_TBC_domain"/>
</dbReference>
<accession>A0A8K0X8X8</accession>
<dbReference type="InterPro" id="IPR035969">
    <property type="entry name" value="Rab-GAP_TBC_sf"/>
</dbReference>
<comment type="caution">
    <text evidence="3">The sequence shown here is derived from an EMBL/GenBank/DDBJ whole genome shotgun (WGS) entry which is preliminary data.</text>
</comment>
<dbReference type="EMBL" id="JAGPXD010000002">
    <property type="protein sequence ID" value="KAH7369466.1"/>
    <property type="molecule type" value="Genomic_DNA"/>
</dbReference>
<dbReference type="Proteomes" id="UP000813385">
    <property type="component" value="Unassembled WGS sequence"/>
</dbReference>
<dbReference type="Gene3D" id="1.10.10.750">
    <property type="entry name" value="Ypt/Rab-GAP domain of gyp1p, domain 1"/>
    <property type="match status" value="1"/>
</dbReference>
<feature type="region of interest" description="Disordered" evidence="1">
    <location>
        <begin position="370"/>
        <end position="398"/>
    </location>
</feature>
<dbReference type="GO" id="GO:0031267">
    <property type="term" value="F:small GTPase binding"/>
    <property type="evidence" value="ECO:0007669"/>
    <property type="project" value="TreeGrafter"/>
</dbReference>
<dbReference type="OrthoDB" id="289721at2759"/>
<feature type="compositionally biased region" description="Basic and acidic residues" evidence="1">
    <location>
        <begin position="238"/>
        <end position="248"/>
    </location>
</feature>
<dbReference type="SMART" id="SM00164">
    <property type="entry name" value="TBC"/>
    <property type="match status" value="1"/>
</dbReference>
<dbReference type="AlphaFoldDB" id="A0A8K0X8X8"/>
<dbReference type="PANTHER" id="PTHR47219">
    <property type="entry name" value="RAB GTPASE-ACTIVATING PROTEIN 1-LIKE"/>
    <property type="match status" value="1"/>
</dbReference>
<protein>
    <submittedName>
        <fullName evidence="3">TBC1 domain family member 12</fullName>
    </submittedName>
</protein>
<feature type="region of interest" description="Disordered" evidence="1">
    <location>
        <begin position="76"/>
        <end position="356"/>
    </location>
</feature>
<keyword evidence="4" id="KW-1185">Reference proteome</keyword>
<dbReference type="FunFam" id="1.10.10.750:FF:000013">
    <property type="entry name" value="Similar to TBC domain protein"/>
    <property type="match status" value="1"/>
</dbReference>
<gene>
    <name evidence="3" type="ORF">B0T11DRAFT_73746</name>
</gene>
<evidence type="ECO:0000259" key="2">
    <source>
        <dbReference type="PROSITE" id="PS50086"/>
    </source>
</evidence>
<feature type="region of interest" description="Disordered" evidence="1">
    <location>
        <begin position="1"/>
        <end position="57"/>
    </location>
</feature>
<dbReference type="SUPFAM" id="SSF47923">
    <property type="entry name" value="Ypt/Rab-GAP domain of gyp1p"/>
    <property type="match status" value="2"/>
</dbReference>
<evidence type="ECO:0000313" key="4">
    <source>
        <dbReference type="Proteomes" id="UP000813385"/>
    </source>
</evidence>
<dbReference type="Pfam" id="PF22874">
    <property type="entry name" value="SBE2_M"/>
    <property type="match status" value="1"/>
</dbReference>
<organism evidence="3 4">
    <name type="scientific">Plectosphaerella cucumerina</name>
    <dbReference type="NCBI Taxonomy" id="40658"/>
    <lineage>
        <taxon>Eukaryota</taxon>
        <taxon>Fungi</taxon>
        <taxon>Dikarya</taxon>
        <taxon>Ascomycota</taxon>
        <taxon>Pezizomycotina</taxon>
        <taxon>Sordariomycetes</taxon>
        <taxon>Hypocreomycetidae</taxon>
        <taxon>Glomerellales</taxon>
        <taxon>Plectosphaerellaceae</taxon>
        <taxon>Plectosphaerella</taxon>
    </lineage>
</organism>
<sequence>MHREDVPGFPGRPVSGASSTASASASVGPGSPPDMTCPESSKSSSFQSMSFHSDDNSVLDDISHFEDIGLDDDVTAANTTTNATSKRPPSRQARNRASSATPRPSNPYGRSFSADRHGLPTVANTSTGPLSPPATRDLASLKGRKKPETGLGVQQHRPTLHAIQTDPRGFAGRSNSLSARSADGYRPQSRPRGVASHSTTSLHLPGRRHRSPSPSLSLVPRDPNTMMAPQRRSSWQSNRERKSIAELEKECEDDEEDDDHIPEGFILDNVPMSPRPNSDRPPSRAGSREPSSERPPRERVRSVGNGTPAVAVAQGSLKSPTWKTDAPSPSTSPGPRPDRADGPHYPVKGRAKSWNAGWSELSAEARMLTEKLEEHADEAGEDSSFYARGRKPEPRVRSALPDLPSLRQASLMIDAMPMSKEKEAVLARTRPSWLPPKDPNEDKKHWKEYEKMMARSAESDRRREADKMVKSSNRDTTADGLMRIWGDDIIPRWNDAIRERRTRELWWRGVAPRSRGVVWQRAIGNELGLTETSYKAALGRARDSEARVKAGKGDAEDMRRDQWLSKIREDVNSKTWQDLRIFQVGGPLHQSLVDVLSAYAMYRSDIGYVAGCNTVAAILLLNLPTPPAVFIALANVLNRPLSLGFYASDPGVQASAYNLVLQTLSVKSPGLHEHLTRKLASAEPDTYLRTIFTGLGTSHLAMDECARLWDVYVFEGDSVMVRAATALLLRQEMSLLSAGDAADVRRALESGGTKNGRVALTGVESDEEKWIKWLREAGKA</sequence>
<evidence type="ECO:0000313" key="3">
    <source>
        <dbReference type="EMBL" id="KAH7369466.1"/>
    </source>
</evidence>
<dbReference type="PANTHER" id="PTHR47219:SF15">
    <property type="entry name" value="TBC1 DOMAIN FAMILY MEMBER 12 ISOFORM X1"/>
    <property type="match status" value="1"/>
</dbReference>
<dbReference type="PROSITE" id="PS50086">
    <property type="entry name" value="TBC_RABGAP"/>
    <property type="match status" value="1"/>
</dbReference>
<feature type="compositionally biased region" description="Acidic residues" evidence="1">
    <location>
        <begin position="249"/>
        <end position="260"/>
    </location>
</feature>
<feature type="compositionally biased region" description="Low complexity" evidence="1">
    <location>
        <begin position="212"/>
        <end position="221"/>
    </location>
</feature>
<reference evidence="3" key="1">
    <citation type="journal article" date="2021" name="Nat. Commun.">
        <title>Genetic determinants of endophytism in the Arabidopsis root mycobiome.</title>
        <authorList>
            <person name="Mesny F."/>
            <person name="Miyauchi S."/>
            <person name="Thiergart T."/>
            <person name="Pickel B."/>
            <person name="Atanasova L."/>
            <person name="Karlsson M."/>
            <person name="Huettel B."/>
            <person name="Barry K.W."/>
            <person name="Haridas S."/>
            <person name="Chen C."/>
            <person name="Bauer D."/>
            <person name="Andreopoulos W."/>
            <person name="Pangilinan J."/>
            <person name="LaButti K."/>
            <person name="Riley R."/>
            <person name="Lipzen A."/>
            <person name="Clum A."/>
            <person name="Drula E."/>
            <person name="Henrissat B."/>
            <person name="Kohler A."/>
            <person name="Grigoriev I.V."/>
            <person name="Martin F.M."/>
            <person name="Hacquard S."/>
        </authorList>
    </citation>
    <scope>NUCLEOTIDE SEQUENCE</scope>
    <source>
        <strain evidence="3">MPI-CAGE-AT-0016</strain>
    </source>
</reference>
<dbReference type="GO" id="GO:0005096">
    <property type="term" value="F:GTPase activator activity"/>
    <property type="evidence" value="ECO:0007669"/>
    <property type="project" value="TreeGrafter"/>
</dbReference>
<proteinExistence type="predicted"/>
<name>A0A8K0X8X8_9PEZI</name>
<dbReference type="InterPro" id="IPR053949">
    <property type="entry name" value="SBE2/SBE22_M"/>
</dbReference>
<feature type="compositionally biased region" description="Basic and acidic residues" evidence="1">
    <location>
        <begin position="277"/>
        <end position="301"/>
    </location>
</feature>
<evidence type="ECO:0000256" key="1">
    <source>
        <dbReference type="SAM" id="MobiDB-lite"/>
    </source>
</evidence>
<feature type="domain" description="Rab-GAP TBC" evidence="2">
    <location>
        <begin position="509"/>
        <end position="716"/>
    </location>
</feature>
<dbReference type="Gene3D" id="1.10.8.270">
    <property type="entry name" value="putative rabgap domain of human tbc1 domain family member 14 like domains"/>
    <property type="match status" value="1"/>
</dbReference>
<feature type="compositionally biased region" description="Low complexity" evidence="1">
    <location>
        <begin position="40"/>
        <end position="51"/>
    </location>
</feature>
<dbReference type="Gene3D" id="1.10.472.80">
    <property type="entry name" value="Ypt/Rab-GAP domain of gyp1p, domain 3"/>
    <property type="match status" value="1"/>
</dbReference>
<dbReference type="Pfam" id="PF00566">
    <property type="entry name" value="RabGAP-TBC"/>
    <property type="match status" value="1"/>
</dbReference>
<feature type="compositionally biased region" description="Polar residues" evidence="1">
    <location>
        <begin position="316"/>
        <end position="329"/>
    </location>
</feature>
<dbReference type="FunFam" id="1.10.8.270:FF:000034">
    <property type="entry name" value="TBC (Tre-2/Bub2/Cdc16) domain family"/>
    <property type="match status" value="1"/>
</dbReference>
<dbReference type="InterPro" id="IPR000195">
    <property type="entry name" value="Rab-GAP-TBC_dom"/>
</dbReference>